<gene>
    <name evidence="2" type="ORF">G3I71_21685</name>
</gene>
<feature type="compositionally biased region" description="Low complexity" evidence="1">
    <location>
        <begin position="41"/>
        <end position="55"/>
    </location>
</feature>
<evidence type="ECO:0000313" key="2">
    <source>
        <dbReference type="EMBL" id="NEC88378.1"/>
    </source>
</evidence>
<accession>A0A6B3BVM6</accession>
<evidence type="ECO:0000256" key="1">
    <source>
        <dbReference type="SAM" id="MobiDB-lite"/>
    </source>
</evidence>
<proteinExistence type="predicted"/>
<comment type="caution">
    <text evidence="2">The sequence shown here is derived from an EMBL/GenBank/DDBJ whole genome shotgun (WGS) entry which is preliminary data.</text>
</comment>
<name>A0A6B3BVM6_9ACTN</name>
<protein>
    <submittedName>
        <fullName evidence="2">Uncharacterized protein</fullName>
    </submittedName>
</protein>
<dbReference type="EMBL" id="JAAGLU010000017">
    <property type="protein sequence ID" value="NEC88378.1"/>
    <property type="molecule type" value="Genomic_DNA"/>
</dbReference>
<reference evidence="2" key="1">
    <citation type="submission" date="2020-01" db="EMBL/GenBank/DDBJ databases">
        <title>Insect and environment-associated Actinomycetes.</title>
        <authorList>
            <person name="Currrie C."/>
            <person name="Chevrette M."/>
            <person name="Carlson C."/>
            <person name="Stubbendieck R."/>
            <person name="Wendt-Pienkowski E."/>
        </authorList>
    </citation>
    <scope>NUCLEOTIDE SEQUENCE</scope>
    <source>
        <strain evidence="2">SID12501</strain>
    </source>
</reference>
<sequence>MDGVPPSRRASSVADRDNSGLQRISWRAPQKLCTAGRDRSVGSASTGTSVGVHFR</sequence>
<dbReference type="AlphaFoldDB" id="A0A6B3BVM6"/>
<organism evidence="2">
    <name type="scientific">Streptomyces sp. SID12501</name>
    <dbReference type="NCBI Taxonomy" id="2706042"/>
    <lineage>
        <taxon>Bacteria</taxon>
        <taxon>Bacillati</taxon>
        <taxon>Actinomycetota</taxon>
        <taxon>Actinomycetes</taxon>
        <taxon>Kitasatosporales</taxon>
        <taxon>Streptomycetaceae</taxon>
        <taxon>Streptomyces</taxon>
    </lineage>
</organism>
<dbReference type="RefSeq" id="WP_164316407.1">
    <property type="nucleotide sequence ID" value="NZ_JAAGLU010000017.1"/>
</dbReference>
<feature type="region of interest" description="Disordered" evidence="1">
    <location>
        <begin position="1"/>
        <end position="55"/>
    </location>
</feature>